<dbReference type="EMBL" id="FWXS01000002">
    <property type="protein sequence ID" value="SMC42361.1"/>
    <property type="molecule type" value="Genomic_DNA"/>
</dbReference>
<dbReference type="RefSeq" id="WP_084016201.1">
    <property type="nucleotide sequence ID" value="NZ_FWXS01000002.1"/>
</dbReference>
<dbReference type="PROSITE" id="PS51755">
    <property type="entry name" value="OMPR_PHOB"/>
    <property type="match status" value="1"/>
</dbReference>
<protein>
    <submittedName>
        <fullName evidence="6">Transcriptional regulatory protein, C terminal</fullName>
    </submittedName>
</protein>
<feature type="signal peptide" evidence="4">
    <location>
        <begin position="1"/>
        <end position="22"/>
    </location>
</feature>
<organism evidence="6 7">
    <name type="scientific">Moheibacter sediminis</name>
    <dbReference type="NCBI Taxonomy" id="1434700"/>
    <lineage>
        <taxon>Bacteria</taxon>
        <taxon>Pseudomonadati</taxon>
        <taxon>Bacteroidota</taxon>
        <taxon>Flavobacteriia</taxon>
        <taxon>Flavobacteriales</taxon>
        <taxon>Weeksellaceae</taxon>
        <taxon>Moheibacter</taxon>
    </lineage>
</organism>
<dbReference type="GO" id="GO:0006355">
    <property type="term" value="P:regulation of DNA-templated transcription"/>
    <property type="evidence" value="ECO:0007669"/>
    <property type="project" value="InterPro"/>
</dbReference>
<evidence type="ECO:0000256" key="1">
    <source>
        <dbReference type="ARBA" id="ARBA00023125"/>
    </source>
</evidence>
<dbReference type="AlphaFoldDB" id="A0A1W1Z2P9"/>
<keyword evidence="1 2" id="KW-0238">DNA-binding</keyword>
<dbReference type="Pfam" id="PF00486">
    <property type="entry name" value="Trans_reg_C"/>
    <property type="match status" value="1"/>
</dbReference>
<dbReference type="InterPro" id="IPR036388">
    <property type="entry name" value="WH-like_DNA-bd_sf"/>
</dbReference>
<evidence type="ECO:0000256" key="4">
    <source>
        <dbReference type="SAM" id="SignalP"/>
    </source>
</evidence>
<evidence type="ECO:0000256" key="3">
    <source>
        <dbReference type="SAM" id="Phobius"/>
    </source>
</evidence>
<gene>
    <name evidence="6" type="ORF">SAMN06296427_102116</name>
</gene>
<dbReference type="CDD" id="cd00383">
    <property type="entry name" value="trans_reg_C"/>
    <property type="match status" value="1"/>
</dbReference>
<dbReference type="InterPro" id="IPR016032">
    <property type="entry name" value="Sig_transdc_resp-reg_C-effctor"/>
</dbReference>
<keyword evidence="3" id="KW-0812">Transmembrane</keyword>
<evidence type="ECO:0000256" key="2">
    <source>
        <dbReference type="PROSITE-ProRule" id="PRU01091"/>
    </source>
</evidence>
<dbReference type="GO" id="GO:0003677">
    <property type="term" value="F:DNA binding"/>
    <property type="evidence" value="ECO:0007669"/>
    <property type="project" value="UniProtKB-UniRule"/>
</dbReference>
<keyword evidence="4" id="KW-0732">Signal</keyword>
<proteinExistence type="predicted"/>
<evidence type="ECO:0000313" key="6">
    <source>
        <dbReference type="EMBL" id="SMC42361.1"/>
    </source>
</evidence>
<keyword evidence="3" id="KW-1133">Transmembrane helix</keyword>
<feature type="transmembrane region" description="Helical" evidence="3">
    <location>
        <begin position="153"/>
        <end position="171"/>
    </location>
</feature>
<evidence type="ECO:0000313" key="7">
    <source>
        <dbReference type="Proteomes" id="UP000192393"/>
    </source>
</evidence>
<dbReference type="STRING" id="1434700.SAMN06296427_102116"/>
<keyword evidence="7" id="KW-1185">Reference proteome</keyword>
<dbReference type="GO" id="GO:0000160">
    <property type="term" value="P:phosphorelay signal transduction system"/>
    <property type="evidence" value="ECO:0007669"/>
    <property type="project" value="InterPro"/>
</dbReference>
<feature type="DNA-binding region" description="OmpR/PhoB-type" evidence="2">
    <location>
        <begin position="202"/>
        <end position="303"/>
    </location>
</feature>
<dbReference type="SMART" id="SM00862">
    <property type="entry name" value="Trans_reg_C"/>
    <property type="match status" value="1"/>
</dbReference>
<accession>A0A1W1Z2P9</accession>
<name>A0A1W1Z2P9_9FLAO</name>
<reference evidence="6 7" key="1">
    <citation type="submission" date="2017-04" db="EMBL/GenBank/DDBJ databases">
        <authorList>
            <person name="Afonso C.L."/>
            <person name="Miller P.J."/>
            <person name="Scott M.A."/>
            <person name="Spackman E."/>
            <person name="Goraichik I."/>
            <person name="Dimitrov K.M."/>
            <person name="Suarez D.L."/>
            <person name="Swayne D.E."/>
        </authorList>
    </citation>
    <scope>NUCLEOTIDE SEQUENCE [LARGE SCALE GENOMIC DNA]</scope>
    <source>
        <strain evidence="6 7">CGMCC 1.12708</strain>
    </source>
</reference>
<dbReference type="InterPro" id="IPR001867">
    <property type="entry name" value="OmpR/PhoB-type_DNA-bd"/>
</dbReference>
<sequence>MKHFYYFLSVAVSLMLFVAAMAFMNTKKELPDKHLEVVLRNIGHELLLHSKDSTSRVLPVKMINERTYQISFENGFGFTPDTLMRLVHQQLTKTDMPKDYIVSVNDCHGNKTIFAFEINTFNGDLKPCGGREQETGCYLIQIEFLANDTSFNYAWLLTAFVPIAFAGFYLNRQRNKPETDKPEVKETIDEEASVSVNDNIISEVLEYKELGAFRFYDVKGMLCLNDATIELSEKEIKALSIFASNQNMVVERDRLRQEIWEAEGVFVINRNVDVLVSKLRKKLSGDPSVKIVNVHGKGYRFIIE</sequence>
<dbReference type="OrthoDB" id="7556122at2"/>
<feature type="domain" description="OmpR/PhoB-type" evidence="5">
    <location>
        <begin position="202"/>
        <end position="303"/>
    </location>
</feature>
<dbReference type="Gene3D" id="1.10.10.10">
    <property type="entry name" value="Winged helix-like DNA-binding domain superfamily/Winged helix DNA-binding domain"/>
    <property type="match status" value="1"/>
</dbReference>
<dbReference type="Proteomes" id="UP000192393">
    <property type="component" value="Unassembled WGS sequence"/>
</dbReference>
<evidence type="ECO:0000259" key="5">
    <source>
        <dbReference type="PROSITE" id="PS51755"/>
    </source>
</evidence>
<dbReference type="SUPFAM" id="SSF46894">
    <property type="entry name" value="C-terminal effector domain of the bipartite response regulators"/>
    <property type="match status" value="1"/>
</dbReference>
<keyword evidence="3" id="KW-0472">Membrane</keyword>
<feature type="chain" id="PRO_5012958350" evidence="4">
    <location>
        <begin position="23"/>
        <end position="304"/>
    </location>
</feature>